<keyword evidence="1" id="KW-0812">Transmembrane</keyword>
<evidence type="ECO:0000313" key="3">
    <source>
        <dbReference type="Proteomes" id="UP000053676"/>
    </source>
</evidence>
<evidence type="ECO:0000313" key="2">
    <source>
        <dbReference type="EMBL" id="ETN86253.1"/>
    </source>
</evidence>
<protein>
    <submittedName>
        <fullName evidence="2">Uncharacterized protein</fullName>
    </submittedName>
</protein>
<sequence length="64" mass="7331">MPPTVETFAEYAALMPTQAFLIGILVFFVLTIALTGVCSVVLWCYMFVWLDHHFKSAKPKEFFL</sequence>
<reference evidence="3" key="1">
    <citation type="journal article" date="2014" name="Nat. Genet.">
        <title>Genome of the human hookworm Necator americanus.</title>
        <authorList>
            <person name="Tang Y.T."/>
            <person name="Gao X."/>
            <person name="Rosa B.A."/>
            <person name="Abubucker S."/>
            <person name="Hallsworth-Pepin K."/>
            <person name="Martin J."/>
            <person name="Tyagi R."/>
            <person name="Heizer E."/>
            <person name="Zhang X."/>
            <person name="Bhonagiri-Palsikar V."/>
            <person name="Minx P."/>
            <person name="Warren W.C."/>
            <person name="Wang Q."/>
            <person name="Zhan B."/>
            <person name="Hotez P.J."/>
            <person name="Sternberg P.W."/>
            <person name="Dougall A."/>
            <person name="Gaze S.T."/>
            <person name="Mulvenna J."/>
            <person name="Sotillo J."/>
            <person name="Ranganathan S."/>
            <person name="Rabelo E.M."/>
            <person name="Wilson R.K."/>
            <person name="Felgner P.L."/>
            <person name="Bethony J."/>
            <person name="Hawdon J.M."/>
            <person name="Gasser R.B."/>
            <person name="Loukas A."/>
            <person name="Mitreva M."/>
        </authorList>
    </citation>
    <scope>NUCLEOTIDE SEQUENCE [LARGE SCALE GENOMIC DNA]</scope>
</reference>
<keyword evidence="1" id="KW-0472">Membrane</keyword>
<accession>W2TWS3</accession>
<organism evidence="2 3">
    <name type="scientific">Necator americanus</name>
    <name type="common">Human hookworm</name>
    <dbReference type="NCBI Taxonomy" id="51031"/>
    <lineage>
        <taxon>Eukaryota</taxon>
        <taxon>Metazoa</taxon>
        <taxon>Ecdysozoa</taxon>
        <taxon>Nematoda</taxon>
        <taxon>Chromadorea</taxon>
        <taxon>Rhabditida</taxon>
        <taxon>Rhabditina</taxon>
        <taxon>Rhabditomorpha</taxon>
        <taxon>Strongyloidea</taxon>
        <taxon>Ancylostomatidae</taxon>
        <taxon>Bunostominae</taxon>
        <taxon>Necator</taxon>
    </lineage>
</organism>
<proteinExistence type="predicted"/>
<keyword evidence="3" id="KW-1185">Reference proteome</keyword>
<keyword evidence="1" id="KW-1133">Transmembrane helix</keyword>
<evidence type="ECO:0000256" key="1">
    <source>
        <dbReference type="SAM" id="Phobius"/>
    </source>
</evidence>
<dbReference type="KEGG" id="nai:NECAME_01382"/>
<dbReference type="Proteomes" id="UP000053676">
    <property type="component" value="Unassembled WGS sequence"/>
</dbReference>
<dbReference type="AlphaFoldDB" id="W2TWS3"/>
<name>W2TWS3_NECAM</name>
<feature type="transmembrane region" description="Helical" evidence="1">
    <location>
        <begin position="20"/>
        <end position="50"/>
    </location>
</feature>
<dbReference type="OrthoDB" id="10310964at2759"/>
<gene>
    <name evidence="2" type="ORF">NECAME_01382</name>
</gene>
<dbReference type="EMBL" id="KI657591">
    <property type="protein sequence ID" value="ETN86253.1"/>
    <property type="molecule type" value="Genomic_DNA"/>
</dbReference>